<dbReference type="OrthoDB" id="3296006at2"/>
<evidence type="ECO:0000256" key="1">
    <source>
        <dbReference type="SAM" id="SignalP"/>
    </source>
</evidence>
<comment type="caution">
    <text evidence="2">The sequence shown here is derived from an EMBL/GenBank/DDBJ whole genome shotgun (WGS) entry which is preliminary data.</text>
</comment>
<dbReference type="Pfam" id="PF00300">
    <property type="entry name" value="His_Phos_1"/>
    <property type="match status" value="1"/>
</dbReference>
<proteinExistence type="predicted"/>
<feature type="chain" id="PRO_5015437488" evidence="1">
    <location>
        <begin position="24"/>
        <end position="183"/>
    </location>
</feature>
<name>A0A2T2YDK9_9BACT</name>
<keyword evidence="3" id="KW-1185">Reference proteome</keyword>
<dbReference type="CDD" id="cd07067">
    <property type="entry name" value="HP_PGM_like"/>
    <property type="match status" value="1"/>
</dbReference>
<dbReference type="Proteomes" id="UP000240357">
    <property type="component" value="Unassembled WGS sequence"/>
</dbReference>
<organism evidence="2 3">
    <name type="scientific">Adhaeribacter arboris</name>
    <dbReference type="NCBI Taxonomy" id="2072846"/>
    <lineage>
        <taxon>Bacteria</taxon>
        <taxon>Pseudomonadati</taxon>
        <taxon>Bacteroidota</taxon>
        <taxon>Cytophagia</taxon>
        <taxon>Cytophagales</taxon>
        <taxon>Hymenobacteraceae</taxon>
        <taxon>Adhaeribacter</taxon>
    </lineage>
</organism>
<dbReference type="EMBL" id="PYFT01000001">
    <property type="protein sequence ID" value="PSR53597.1"/>
    <property type="molecule type" value="Genomic_DNA"/>
</dbReference>
<feature type="signal peptide" evidence="1">
    <location>
        <begin position="1"/>
        <end position="23"/>
    </location>
</feature>
<dbReference type="Gene3D" id="3.40.50.1240">
    <property type="entry name" value="Phosphoglycerate mutase-like"/>
    <property type="match status" value="1"/>
</dbReference>
<gene>
    <name evidence="2" type="ORF">AHMF7605_08680</name>
</gene>
<dbReference type="RefSeq" id="WP_106928383.1">
    <property type="nucleotide sequence ID" value="NZ_PYFT01000001.1"/>
</dbReference>
<dbReference type="InterPro" id="IPR013078">
    <property type="entry name" value="His_Pase_superF_clade-1"/>
</dbReference>
<evidence type="ECO:0000313" key="3">
    <source>
        <dbReference type="Proteomes" id="UP000240357"/>
    </source>
</evidence>
<sequence>MKTIAFTFAVLISLLSFYLFSQAETINPVQASKSKTTVIYLVRHAEKNTANPEDKDPDLTPAGYARAQALQRYLQNIPVDAFLASPYKRTRLTLEPTAAGHEIVTYQAHGYKALQQMITQKYAGKTVVVAGHSNTLLDIIETFGAPKPVPAIADSKYDYIFKLTLRPGKKAKVETATYGTPTI</sequence>
<protein>
    <submittedName>
        <fullName evidence="2">Histidine phosphatase family protein</fullName>
    </submittedName>
</protein>
<evidence type="ECO:0000313" key="2">
    <source>
        <dbReference type="EMBL" id="PSR53597.1"/>
    </source>
</evidence>
<reference evidence="2 3" key="1">
    <citation type="submission" date="2018-03" db="EMBL/GenBank/DDBJ databases">
        <title>Adhaeribacter sp. HMF7605 Genome sequencing and assembly.</title>
        <authorList>
            <person name="Kang H."/>
            <person name="Kang J."/>
            <person name="Cha I."/>
            <person name="Kim H."/>
            <person name="Joh K."/>
        </authorList>
    </citation>
    <scope>NUCLEOTIDE SEQUENCE [LARGE SCALE GENOMIC DNA]</scope>
    <source>
        <strain evidence="2 3">HMF7605</strain>
    </source>
</reference>
<accession>A0A2T2YDK9</accession>
<keyword evidence="1" id="KW-0732">Signal</keyword>
<dbReference type="SUPFAM" id="SSF53254">
    <property type="entry name" value="Phosphoglycerate mutase-like"/>
    <property type="match status" value="1"/>
</dbReference>
<dbReference type="SMART" id="SM00855">
    <property type="entry name" value="PGAM"/>
    <property type="match status" value="1"/>
</dbReference>
<dbReference type="InterPro" id="IPR029033">
    <property type="entry name" value="His_PPase_superfam"/>
</dbReference>
<dbReference type="AlphaFoldDB" id="A0A2T2YDK9"/>